<evidence type="ECO:0000313" key="2">
    <source>
        <dbReference type="Proteomes" id="UP000247591"/>
    </source>
</evidence>
<comment type="caution">
    <text evidence="1">The sequence shown here is derived from an EMBL/GenBank/DDBJ whole genome shotgun (WGS) entry which is preliminary data.</text>
</comment>
<organism evidence="1 2">
    <name type="scientific">Williamsia limnetica</name>
    <dbReference type="NCBI Taxonomy" id="882452"/>
    <lineage>
        <taxon>Bacteria</taxon>
        <taxon>Bacillati</taxon>
        <taxon>Actinomycetota</taxon>
        <taxon>Actinomycetes</taxon>
        <taxon>Mycobacteriales</taxon>
        <taxon>Nocardiaceae</taxon>
        <taxon>Williamsia</taxon>
    </lineage>
</organism>
<sequence length="290" mass="33397">METVDDIIADLDRSFMLSLIMSMSAHNAIANRVEEWEKQHGEFIQGRSRRDVGHYFSMRATNYDAQGRMIGGGWDAFPEPPNFYADKSGPGRIHMQHLVSAIHSGANIMVMGGGSTNTDYYPEAQGIEYAQWFTYMHSLWDEQFRPRLAAFYNRDAAEAEVVSKNDVRIEFFNDIRKIRNDFVHHQGIVKNAAKLKFFDWGFKEGERLAVTMDQMIEMMDSFPRKQLTVRPAPSTSKPVRKNMTTSFDIELVHAYSKYVNDSPGVRFEKANDEMITDWLIKKGVIERSID</sequence>
<name>A0A318RP86_WILLI</name>
<gene>
    <name evidence="1" type="ORF">DFR67_117115</name>
</gene>
<dbReference type="EMBL" id="QJSP01000017">
    <property type="protein sequence ID" value="PYE13344.1"/>
    <property type="molecule type" value="Genomic_DNA"/>
</dbReference>
<accession>A0A318RP86</accession>
<reference evidence="1 2" key="1">
    <citation type="submission" date="2018-06" db="EMBL/GenBank/DDBJ databases">
        <title>Genomic Encyclopedia of Type Strains, Phase IV (KMG-IV): sequencing the most valuable type-strain genomes for metagenomic binning, comparative biology and taxonomic classification.</title>
        <authorList>
            <person name="Goeker M."/>
        </authorList>
    </citation>
    <scope>NUCLEOTIDE SEQUENCE [LARGE SCALE GENOMIC DNA]</scope>
    <source>
        <strain evidence="1 2">DSM 45521</strain>
    </source>
</reference>
<evidence type="ECO:0000313" key="1">
    <source>
        <dbReference type="EMBL" id="PYE13344.1"/>
    </source>
</evidence>
<keyword evidence="2" id="KW-1185">Reference proteome</keyword>
<dbReference type="Proteomes" id="UP000247591">
    <property type="component" value="Unassembled WGS sequence"/>
</dbReference>
<dbReference type="AlphaFoldDB" id="A0A318RP86"/>
<protein>
    <submittedName>
        <fullName evidence="1">Uncharacterized protein</fullName>
    </submittedName>
</protein>
<proteinExistence type="predicted"/>